<feature type="region of interest" description="Disordered" evidence="1">
    <location>
        <begin position="1"/>
        <end position="63"/>
    </location>
</feature>
<evidence type="ECO:0000256" key="1">
    <source>
        <dbReference type="SAM" id="MobiDB-lite"/>
    </source>
</evidence>
<keyword evidence="3" id="KW-1185">Reference proteome</keyword>
<dbReference type="EMBL" id="JAVHNS010000004">
    <property type="protein sequence ID" value="KAK6358409.1"/>
    <property type="molecule type" value="Genomic_DNA"/>
</dbReference>
<dbReference type="Proteomes" id="UP001373714">
    <property type="component" value="Unassembled WGS sequence"/>
</dbReference>
<feature type="region of interest" description="Disordered" evidence="1">
    <location>
        <begin position="134"/>
        <end position="157"/>
    </location>
</feature>
<organism evidence="2 3">
    <name type="scientific">Orbilia blumenaviensis</name>
    <dbReference type="NCBI Taxonomy" id="1796055"/>
    <lineage>
        <taxon>Eukaryota</taxon>
        <taxon>Fungi</taxon>
        <taxon>Dikarya</taxon>
        <taxon>Ascomycota</taxon>
        <taxon>Pezizomycotina</taxon>
        <taxon>Orbiliomycetes</taxon>
        <taxon>Orbiliales</taxon>
        <taxon>Orbiliaceae</taxon>
        <taxon>Orbilia</taxon>
    </lineage>
</organism>
<proteinExistence type="predicted"/>
<dbReference type="AlphaFoldDB" id="A0AAV9VBG5"/>
<name>A0AAV9VBG5_9PEZI</name>
<feature type="compositionally biased region" description="Low complexity" evidence="1">
    <location>
        <begin position="27"/>
        <end position="39"/>
    </location>
</feature>
<accession>A0AAV9VBG5</accession>
<gene>
    <name evidence="2" type="ORF">TWF730_007743</name>
</gene>
<evidence type="ECO:0000313" key="3">
    <source>
        <dbReference type="Proteomes" id="UP001373714"/>
    </source>
</evidence>
<reference evidence="2 3" key="1">
    <citation type="submission" date="2019-10" db="EMBL/GenBank/DDBJ databases">
        <authorList>
            <person name="Palmer J.M."/>
        </authorList>
    </citation>
    <scope>NUCLEOTIDE SEQUENCE [LARGE SCALE GENOMIC DNA]</scope>
    <source>
        <strain evidence="2 3">TWF730</strain>
    </source>
</reference>
<feature type="compositionally biased region" description="Polar residues" evidence="1">
    <location>
        <begin position="40"/>
        <end position="49"/>
    </location>
</feature>
<dbReference type="SUPFAM" id="SSF52047">
    <property type="entry name" value="RNI-like"/>
    <property type="match status" value="1"/>
</dbReference>
<protein>
    <submittedName>
        <fullName evidence="2">Uncharacterized protein</fullName>
    </submittedName>
</protein>
<evidence type="ECO:0000313" key="2">
    <source>
        <dbReference type="EMBL" id="KAK6358409.1"/>
    </source>
</evidence>
<feature type="compositionally biased region" description="Polar residues" evidence="1">
    <location>
        <begin position="1"/>
        <end position="26"/>
    </location>
</feature>
<sequence>MPKSRQPYNYTYKPSYQTSSNSPRQTSGSFASGSRSSISHTTGPSSLPTTLEPAPERAGPSGSVNELLTHLRLTQQPAQGTRDDHAEGRFNNFAPAPTVHPSLQAILGVEEAPPPQPRARGFVVPNSWRARNGFDPYRRLQDGESTTSSTSGFEARGSSTYPNFEVGSAFDIENAIGLDHDPSLSLVNLCLRAVARNWTFHSVYDKYYLRDLRPVHKSLLLAHLAAYTISRRQQYADEREVLTGSIDRAGFELLFRAPFPADVYDGNEEAVAGSIDKTLPMAGTEFVTHLNFAGSIGYSISLRDLNRLFSKKVSNSVPTEPSGKSPEKQAVVLDSWEDFIDHEEEAASLNPLGPDLRIRHFPNLTHLSLAYPKPSAISFSDLLKLTKDSVPTITHLSLAGWPTPSSGASSLPLETRVSTNIKHLSQNLICLRYLDVSDCDSDMYRGLEGADWTECWKKVDYVIARQGHALSAKGERVLSRRNQTIMDTEQAVKSFRRACKGEMCKFVYSQKEEV</sequence>
<comment type="caution">
    <text evidence="2">The sequence shown here is derived from an EMBL/GenBank/DDBJ whole genome shotgun (WGS) entry which is preliminary data.</text>
</comment>